<dbReference type="InterPro" id="IPR011990">
    <property type="entry name" value="TPR-like_helical_dom_sf"/>
</dbReference>
<keyword evidence="9" id="KW-1185">Reference proteome</keyword>
<dbReference type="Proteomes" id="UP000547209">
    <property type="component" value="Unassembled WGS sequence"/>
</dbReference>
<evidence type="ECO:0000313" key="8">
    <source>
        <dbReference type="EMBL" id="MBB6674647.1"/>
    </source>
</evidence>
<dbReference type="Pfam" id="PF00072">
    <property type="entry name" value="Response_reg"/>
    <property type="match status" value="1"/>
</dbReference>
<accession>A0A7X0VHY8</accession>
<protein>
    <submittedName>
        <fullName evidence="8">Response regulator</fullName>
    </submittedName>
</protein>
<dbReference type="InterPro" id="IPR036388">
    <property type="entry name" value="WH-like_DNA-bd_sf"/>
</dbReference>
<dbReference type="InterPro" id="IPR011006">
    <property type="entry name" value="CheY-like_superfamily"/>
</dbReference>
<dbReference type="Gene3D" id="1.10.10.10">
    <property type="entry name" value="Winged helix-like DNA-binding domain superfamily/Winged helix DNA-binding domain"/>
    <property type="match status" value="1"/>
</dbReference>
<dbReference type="GO" id="GO:0006355">
    <property type="term" value="P:regulation of DNA-templated transcription"/>
    <property type="evidence" value="ECO:0007669"/>
    <property type="project" value="InterPro"/>
</dbReference>
<dbReference type="Gene3D" id="3.40.50.2300">
    <property type="match status" value="1"/>
</dbReference>
<feature type="domain" description="Response regulatory" evidence="7">
    <location>
        <begin position="3"/>
        <end position="119"/>
    </location>
</feature>
<keyword evidence="4" id="KW-0238">DNA-binding</keyword>
<keyword evidence="5" id="KW-0804">Transcription</keyword>
<feature type="modified residue" description="4-aspartylphosphate" evidence="6">
    <location>
        <position position="56"/>
    </location>
</feature>
<evidence type="ECO:0000256" key="6">
    <source>
        <dbReference type="PROSITE-ProRule" id="PRU00169"/>
    </source>
</evidence>
<dbReference type="SMART" id="SM00448">
    <property type="entry name" value="REC"/>
    <property type="match status" value="1"/>
</dbReference>
<evidence type="ECO:0000256" key="3">
    <source>
        <dbReference type="ARBA" id="ARBA00023015"/>
    </source>
</evidence>
<dbReference type="AlphaFoldDB" id="A0A7X0VHY8"/>
<dbReference type="SMART" id="SM00862">
    <property type="entry name" value="Trans_reg_C"/>
    <property type="match status" value="1"/>
</dbReference>
<dbReference type="RefSeq" id="WP_185672510.1">
    <property type="nucleotide sequence ID" value="NZ_JACJVP010000050.1"/>
</dbReference>
<evidence type="ECO:0000256" key="2">
    <source>
        <dbReference type="ARBA" id="ARBA00023012"/>
    </source>
</evidence>
<gene>
    <name evidence="8" type="ORF">H7C19_28590</name>
</gene>
<dbReference type="PANTHER" id="PTHR35807">
    <property type="entry name" value="TRANSCRIPTIONAL REGULATOR REDD-RELATED"/>
    <property type="match status" value="1"/>
</dbReference>
<proteinExistence type="inferred from homology"/>
<dbReference type="InterPro" id="IPR001789">
    <property type="entry name" value="Sig_transdc_resp-reg_receiver"/>
</dbReference>
<evidence type="ECO:0000313" key="9">
    <source>
        <dbReference type="Proteomes" id="UP000547209"/>
    </source>
</evidence>
<dbReference type="InterPro" id="IPR051677">
    <property type="entry name" value="AfsR-DnrI-RedD_regulator"/>
</dbReference>
<dbReference type="Pfam" id="PF00486">
    <property type="entry name" value="Trans_reg_C"/>
    <property type="match status" value="1"/>
</dbReference>
<dbReference type="SUPFAM" id="SSF52172">
    <property type="entry name" value="CheY-like"/>
    <property type="match status" value="1"/>
</dbReference>
<keyword evidence="2" id="KW-0902">Two-component regulatory system</keyword>
<comment type="similarity">
    <text evidence="1">Belongs to the AfsR/DnrI/RedD regulatory family.</text>
</comment>
<dbReference type="Pfam" id="PF03704">
    <property type="entry name" value="BTAD"/>
    <property type="match status" value="1"/>
</dbReference>
<evidence type="ECO:0000256" key="1">
    <source>
        <dbReference type="ARBA" id="ARBA00005820"/>
    </source>
</evidence>
<dbReference type="PROSITE" id="PS50110">
    <property type="entry name" value="RESPONSE_REGULATORY"/>
    <property type="match status" value="1"/>
</dbReference>
<dbReference type="GO" id="GO:0000160">
    <property type="term" value="P:phosphorelay signal transduction system"/>
    <property type="evidence" value="ECO:0007669"/>
    <property type="project" value="UniProtKB-KW"/>
</dbReference>
<dbReference type="Gene3D" id="1.25.40.10">
    <property type="entry name" value="Tetratricopeptide repeat domain"/>
    <property type="match status" value="1"/>
</dbReference>
<comment type="caution">
    <text evidence="8">The sequence shown here is derived from an EMBL/GenBank/DDBJ whole genome shotgun (WGS) entry which is preliminary data.</text>
</comment>
<organism evidence="8 9">
    <name type="scientific">Cohnella nanjingensis</name>
    <dbReference type="NCBI Taxonomy" id="1387779"/>
    <lineage>
        <taxon>Bacteria</taxon>
        <taxon>Bacillati</taxon>
        <taxon>Bacillota</taxon>
        <taxon>Bacilli</taxon>
        <taxon>Bacillales</taxon>
        <taxon>Paenibacillaceae</taxon>
        <taxon>Cohnella</taxon>
    </lineage>
</organism>
<reference evidence="8 9" key="1">
    <citation type="submission" date="2020-08" db="EMBL/GenBank/DDBJ databases">
        <title>Cohnella phylogeny.</title>
        <authorList>
            <person name="Dunlap C."/>
        </authorList>
    </citation>
    <scope>NUCLEOTIDE SEQUENCE [LARGE SCALE GENOMIC DNA]</scope>
    <source>
        <strain evidence="8 9">DSM 28246</strain>
    </source>
</reference>
<dbReference type="InterPro" id="IPR016032">
    <property type="entry name" value="Sig_transdc_resp-reg_C-effctor"/>
</dbReference>
<evidence type="ECO:0000256" key="4">
    <source>
        <dbReference type="ARBA" id="ARBA00023125"/>
    </source>
</evidence>
<keyword evidence="3" id="KW-0805">Transcription regulation</keyword>
<dbReference type="InterPro" id="IPR001867">
    <property type="entry name" value="OmpR/PhoB-type_DNA-bd"/>
</dbReference>
<sequence length="378" mass="43701">MIRVIAVDDELPALKRVGQLLESFENIRVCGLFEKPQSLLEHTLTTTEPIDLALLDMEMPGFHGMELARRLRAVRPEIQIAFLTAYEEFARDAFEVEALDYLLKPIMKEDLERTVGRYEKRIRLRGKADHVPESEPGVRIRSFGPFYVTAENGQPIRFRNSKGRELLAYLHTHRGRFVSKVQLMDALWYGRDWERTQANLHSTVYQLRKDLEACGLEDVIEQSKTAGTSYGLRWSVAFDDVNAYEEERRKYKTTVSLTHLIQAVQLYGEGYLAGSGYEWAAPRQAELELGFIELLEAMVDTYVKQQRYEIALSPMQRWSQLLPLSGRLHAKMIALLLFMNREEDARDYHELALEMLDQAEELAMLDYGRIFANPSALF</sequence>
<keyword evidence="6" id="KW-0597">Phosphoprotein</keyword>
<dbReference type="EMBL" id="JACJVP010000050">
    <property type="protein sequence ID" value="MBB6674647.1"/>
    <property type="molecule type" value="Genomic_DNA"/>
</dbReference>
<dbReference type="SUPFAM" id="SSF48452">
    <property type="entry name" value="TPR-like"/>
    <property type="match status" value="1"/>
</dbReference>
<dbReference type="SUPFAM" id="SSF46894">
    <property type="entry name" value="C-terminal effector domain of the bipartite response regulators"/>
    <property type="match status" value="1"/>
</dbReference>
<dbReference type="GO" id="GO:0003677">
    <property type="term" value="F:DNA binding"/>
    <property type="evidence" value="ECO:0007669"/>
    <property type="project" value="UniProtKB-KW"/>
</dbReference>
<evidence type="ECO:0000259" key="7">
    <source>
        <dbReference type="PROSITE" id="PS50110"/>
    </source>
</evidence>
<evidence type="ECO:0000256" key="5">
    <source>
        <dbReference type="ARBA" id="ARBA00023163"/>
    </source>
</evidence>
<dbReference type="InterPro" id="IPR005158">
    <property type="entry name" value="BTAD"/>
</dbReference>
<name>A0A7X0VHY8_9BACL</name>